<accession>A0A2P7U396</accession>
<evidence type="ECO:0000313" key="2">
    <source>
        <dbReference type="EMBL" id="PSJ81450.1"/>
    </source>
</evidence>
<comment type="caution">
    <text evidence="2">The sequence shown here is derived from an EMBL/GenBank/DDBJ whole genome shotgun (WGS) entry which is preliminary data.</text>
</comment>
<gene>
    <name evidence="2" type="ORF">C7N83_00745</name>
</gene>
<dbReference type="AlphaFoldDB" id="A0A2P7U396"/>
<sequence>MNDSKGLLIRWLIVCLIPLITMLAFALIPPHDHMQYLINGIILACEATFLFKFVLFGVIKHHLKQESELKRKTMLLFVPIFLLIIYLVHYFGGF</sequence>
<proteinExistence type="predicted"/>
<reference evidence="2 3" key="1">
    <citation type="submission" date="2018-03" db="EMBL/GenBank/DDBJ databases">
        <title>Neisseria weixii sp. nov., isolated from the intestinal contents of Tibetan Plateau pika (Ochotona curzoniae) in Yushu, Qinghai Province, China.</title>
        <authorList>
            <person name="Gui Z."/>
        </authorList>
    </citation>
    <scope>NUCLEOTIDE SEQUENCE [LARGE SCALE GENOMIC DNA]</scope>
    <source>
        <strain evidence="2 3">ATCC 51483</strain>
    </source>
</reference>
<dbReference type="EMBL" id="PXYY01000002">
    <property type="protein sequence ID" value="PSJ81450.1"/>
    <property type="molecule type" value="Genomic_DNA"/>
</dbReference>
<evidence type="ECO:0000313" key="3">
    <source>
        <dbReference type="Proteomes" id="UP000241868"/>
    </source>
</evidence>
<feature type="transmembrane region" description="Helical" evidence="1">
    <location>
        <begin position="75"/>
        <end position="92"/>
    </location>
</feature>
<feature type="transmembrane region" description="Helical" evidence="1">
    <location>
        <begin position="34"/>
        <end position="55"/>
    </location>
</feature>
<keyword evidence="3" id="KW-1185">Reference proteome</keyword>
<dbReference type="RefSeq" id="WP_106739897.1">
    <property type="nucleotide sequence ID" value="NZ_PXYY01000002.1"/>
</dbReference>
<keyword evidence="1" id="KW-1133">Transmembrane helix</keyword>
<dbReference type="Proteomes" id="UP000241868">
    <property type="component" value="Unassembled WGS sequence"/>
</dbReference>
<dbReference type="OrthoDB" id="8612279at2"/>
<keyword evidence="1" id="KW-0472">Membrane</keyword>
<protein>
    <submittedName>
        <fullName evidence="2">Uncharacterized protein</fullName>
    </submittedName>
</protein>
<keyword evidence="1" id="KW-0812">Transmembrane</keyword>
<organism evidence="2 3">
    <name type="scientific">Neisseria iguanae</name>
    <dbReference type="NCBI Taxonomy" id="90242"/>
    <lineage>
        <taxon>Bacteria</taxon>
        <taxon>Pseudomonadati</taxon>
        <taxon>Pseudomonadota</taxon>
        <taxon>Betaproteobacteria</taxon>
        <taxon>Neisseriales</taxon>
        <taxon>Neisseriaceae</taxon>
        <taxon>Neisseria</taxon>
    </lineage>
</organism>
<feature type="transmembrane region" description="Helical" evidence="1">
    <location>
        <begin position="7"/>
        <end position="28"/>
    </location>
</feature>
<evidence type="ECO:0000256" key="1">
    <source>
        <dbReference type="SAM" id="Phobius"/>
    </source>
</evidence>
<name>A0A2P7U396_9NEIS</name>